<keyword evidence="7" id="KW-1185">Reference proteome</keyword>
<sequence length="158" mass="16843">MPHGSRLIALALACAALSGCKATQPGKVESKIATWTKLHVTVGGKKDVNPVKATAENIDEGKQLFASYCMVCHGYDGQNTGVPFANTLAPRVPSLASPEVQAYTDGQLKWIIQNGLYPSGMPPSEGEFSNEEMWQMVAFIRHLPPKGSLGVPSVYGGK</sequence>
<dbReference type="InterPro" id="IPR036909">
    <property type="entry name" value="Cyt_c-like_dom_sf"/>
</dbReference>
<protein>
    <submittedName>
        <fullName evidence="6">Cytochrome C oxidase, cbb3-type, subunit III</fullName>
    </submittedName>
</protein>
<evidence type="ECO:0000256" key="4">
    <source>
        <dbReference type="PROSITE-ProRule" id="PRU00433"/>
    </source>
</evidence>
<evidence type="ECO:0000259" key="5">
    <source>
        <dbReference type="PROSITE" id="PS51007"/>
    </source>
</evidence>
<dbReference type="PROSITE" id="PS51257">
    <property type="entry name" value="PROKAR_LIPOPROTEIN"/>
    <property type="match status" value="1"/>
</dbReference>
<dbReference type="EMBL" id="FZOU01000008">
    <property type="protein sequence ID" value="SNT35500.1"/>
    <property type="molecule type" value="Genomic_DNA"/>
</dbReference>
<evidence type="ECO:0000256" key="2">
    <source>
        <dbReference type="ARBA" id="ARBA00022723"/>
    </source>
</evidence>
<proteinExistence type="predicted"/>
<evidence type="ECO:0000256" key="1">
    <source>
        <dbReference type="ARBA" id="ARBA00022617"/>
    </source>
</evidence>
<dbReference type="GO" id="GO:0009055">
    <property type="term" value="F:electron transfer activity"/>
    <property type="evidence" value="ECO:0007669"/>
    <property type="project" value="InterPro"/>
</dbReference>
<organism evidence="6 7">
    <name type="scientific">Granulicella rosea</name>
    <dbReference type="NCBI Taxonomy" id="474952"/>
    <lineage>
        <taxon>Bacteria</taxon>
        <taxon>Pseudomonadati</taxon>
        <taxon>Acidobacteriota</taxon>
        <taxon>Terriglobia</taxon>
        <taxon>Terriglobales</taxon>
        <taxon>Acidobacteriaceae</taxon>
        <taxon>Granulicella</taxon>
    </lineage>
</organism>
<dbReference type="PROSITE" id="PS51007">
    <property type="entry name" value="CYTC"/>
    <property type="match status" value="1"/>
</dbReference>
<feature type="domain" description="Cytochrome c" evidence="5">
    <location>
        <begin position="56"/>
        <end position="144"/>
    </location>
</feature>
<dbReference type="GO" id="GO:0020037">
    <property type="term" value="F:heme binding"/>
    <property type="evidence" value="ECO:0007669"/>
    <property type="project" value="InterPro"/>
</dbReference>
<accession>A0A239LYZ1</accession>
<evidence type="ECO:0000313" key="7">
    <source>
        <dbReference type="Proteomes" id="UP000198356"/>
    </source>
</evidence>
<keyword evidence="2 4" id="KW-0479">Metal-binding</keyword>
<dbReference type="AlphaFoldDB" id="A0A239LYZ1"/>
<keyword evidence="1 4" id="KW-0349">Heme</keyword>
<gene>
    <name evidence="6" type="ORF">SAMN05421770_10879</name>
</gene>
<dbReference type="Proteomes" id="UP000198356">
    <property type="component" value="Unassembled WGS sequence"/>
</dbReference>
<reference evidence="6 7" key="1">
    <citation type="submission" date="2017-06" db="EMBL/GenBank/DDBJ databases">
        <authorList>
            <person name="Kim H.J."/>
            <person name="Triplett B.A."/>
        </authorList>
    </citation>
    <scope>NUCLEOTIDE SEQUENCE [LARGE SCALE GENOMIC DNA]</scope>
    <source>
        <strain evidence="6 7">DSM 18704</strain>
    </source>
</reference>
<dbReference type="GO" id="GO:0046872">
    <property type="term" value="F:metal ion binding"/>
    <property type="evidence" value="ECO:0007669"/>
    <property type="project" value="UniProtKB-KW"/>
</dbReference>
<evidence type="ECO:0000256" key="3">
    <source>
        <dbReference type="ARBA" id="ARBA00023004"/>
    </source>
</evidence>
<evidence type="ECO:0000313" key="6">
    <source>
        <dbReference type="EMBL" id="SNT35500.1"/>
    </source>
</evidence>
<dbReference type="InterPro" id="IPR009056">
    <property type="entry name" value="Cyt_c-like_dom"/>
</dbReference>
<keyword evidence="3 4" id="KW-0408">Iron</keyword>
<dbReference type="OrthoDB" id="9773456at2"/>
<dbReference type="SUPFAM" id="SSF46626">
    <property type="entry name" value="Cytochrome c"/>
    <property type="match status" value="1"/>
</dbReference>
<dbReference type="Pfam" id="PF13442">
    <property type="entry name" value="Cytochrome_CBB3"/>
    <property type="match status" value="1"/>
</dbReference>
<dbReference type="Gene3D" id="1.10.760.10">
    <property type="entry name" value="Cytochrome c-like domain"/>
    <property type="match status" value="1"/>
</dbReference>
<name>A0A239LYZ1_9BACT</name>